<name>A0ABR5N5Y3_BRECH</name>
<gene>
    <name evidence="1" type="ORF">AN963_13515</name>
</gene>
<organism evidence="1 2">
    <name type="scientific">Brevibacillus choshinensis</name>
    <dbReference type="NCBI Taxonomy" id="54911"/>
    <lineage>
        <taxon>Bacteria</taxon>
        <taxon>Bacillati</taxon>
        <taxon>Bacillota</taxon>
        <taxon>Bacilli</taxon>
        <taxon>Bacillales</taxon>
        <taxon>Paenibacillaceae</taxon>
        <taxon>Brevibacillus</taxon>
    </lineage>
</organism>
<dbReference type="Proteomes" id="UP000051063">
    <property type="component" value="Unassembled WGS sequence"/>
</dbReference>
<keyword evidence="2" id="KW-1185">Reference proteome</keyword>
<protein>
    <submittedName>
        <fullName evidence="1">Uncharacterized protein</fullName>
    </submittedName>
</protein>
<reference evidence="1 2" key="1">
    <citation type="submission" date="2015-09" db="EMBL/GenBank/DDBJ databases">
        <title>Genome sequencing project for genomic taxonomy and phylogenomics of Bacillus-like bacteria.</title>
        <authorList>
            <person name="Liu B."/>
            <person name="Wang J."/>
            <person name="Zhu Y."/>
            <person name="Liu G."/>
            <person name="Chen Q."/>
            <person name="Chen Z."/>
            <person name="Lan J."/>
            <person name="Che J."/>
            <person name="Ge C."/>
            <person name="Shi H."/>
            <person name="Pan Z."/>
            <person name="Liu X."/>
        </authorList>
    </citation>
    <scope>NUCLEOTIDE SEQUENCE [LARGE SCALE GENOMIC DNA]</scope>
    <source>
        <strain evidence="1 2">DSM 8552</strain>
    </source>
</reference>
<comment type="caution">
    <text evidence="1">The sequence shown here is derived from an EMBL/GenBank/DDBJ whole genome shotgun (WGS) entry which is preliminary data.</text>
</comment>
<accession>A0ABR5N5Y3</accession>
<dbReference type="EMBL" id="LJJB01000010">
    <property type="protein sequence ID" value="KQL46021.1"/>
    <property type="molecule type" value="Genomic_DNA"/>
</dbReference>
<dbReference type="RefSeq" id="WP_055745094.1">
    <property type="nucleotide sequence ID" value="NZ_LJJB01000010.1"/>
</dbReference>
<sequence length="291" mass="32113">MKKKWWVMGMSVGLGVVLLWGAAGLPVRADNSGLAAYEAAMKHTKTETSLTAHVKLDITDNGKPLFKGAGEAKVDRDKQEASVSGTLEDVTRATTQSFQAFREDGKVIVKKGDSDVYRVIEPQERRTKHFKAPANPPVIVEQVSNIALGNIRELSTVENLPDGSKQVSLLLKERDVPVFVNKAATMIFSKLAEQKQDAASVKDFPVRLPELQEDIQVEQVSLNATIDENNRIERQSAEIHVSGRDVAGQEHEITVKIDVTLSDFSQTNVEHMDLTGKQVEHIEGWHGPSQK</sequence>
<proteinExistence type="predicted"/>
<evidence type="ECO:0000313" key="2">
    <source>
        <dbReference type="Proteomes" id="UP000051063"/>
    </source>
</evidence>
<evidence type="ECO:0000313" key="1">
    <source>
        <dbReference type="EMBL" id="KQL46021.1"/>
    </source>
</evidence>